<reference evidence="4 5" key="1">
    <citation type="journal article" date="2019" name="PLoS ONE">
        <title>Genomic analyses reveal an absence of contemporary introgressive admixture between fin whales and blue whales, despite known hybrids.</title>
        <authorList>
            <person name="Westbury M.V."/>
            <person name="Petersen B."/>
            <person name="Lorenzen E.D."/>
        </authorList>
    </citation>
    <scope>NUCLEOTIDE SEQUENCE [LARGE SCALE GENOMIC DNA]</scope>
    <source>
        <strain evidence="4">FinWhale-01</strain>
    </source>
</reference>
<dbReference type="PROSITE" id="PS50294">
    <property type="entry name" value="WD_REPEATS_REGION"/>
    <property type="match status" value="1"/>
</dbReference>
<keyword evidence="5" id="KW-1185">Reference proteome</keyword>
<dbReference type="PROSITE" id="PS50082">
    <property type="entry name" value="WD_REPEATS_2"/>
    <property type="match status" value="2"/>
</dbReference>
<gene>
    <name evidence="4" type="ORF">E2I00_007829</name>
</gene>
<comment type="caution">
    <text evidence="4">The sequence shown here is derived from an EMBL/GenBank/DDBJ whole genome shotgun (WGS) entry which is preliminary data.</text>
</comment>
<dbReference type="GO" id="GO:0007035">
    <property type="term" value="P:vacuolar acidification"/>
    <property type="evidence" value="ECO:0007669"/>
    <property type="project" value="TreeGrafter"/>
</dbReference>
<evidence type="ECO:0000256" key="2">
    <source>
        <dbReference type="SAM" id="Coils"/>
    </source>
</evidence>
<evidence type="ECO:0000256" key="1">
    <source>
        <dbReference type="PROSITE-ProRule" id="PRU00221"/>
    </source>
</evidence>
<dbReference type="InterPro" id="IPR052208">
    <property type="entry name" value="DmX-like/RAVE_component"/>
</dbReference>
<feature type="coiled-coil region" evidence="2">
    <location>
        <begin position="295"/>
        <end position="322"/>
    </location>
</feature>
<evidence type="ECO:0000313" key="4">
    <source>
        <dbReference type="EMBL" id="KAB0390363.1"/>
    </source>
</evidence>
<dbReference type="PANTHER" id="PTHR13950">
    <property type="entry name" value="RABCONNECTIN-RELATED"/>
    <property type="match status" value="1"/>
</dbReference>
<dbReference type="InterPro" id="IPR015943">
    <property type="entry name" value="WD40/YVTN_repeat-like_dom_sf"/>
</dbReference>
<sequence length="1151" mass="128865">IKSCNPVVFSFYNYLRTHPLLIRRNLASPEGTLATLGLKTEKNFVDKINLIERKLFFTTANAHFKVGCPVLALEVLSKIPKVTKVSALPSEKDQPDFIFKKTDDVPSESKTLSDGDRSSGIDWSNITSSQIDWSQPIVKVEEEPLTLDWGEEHDSALEEEEEGAVGLVMKSTDVRGKDRQEDQEAPDHNMLLTPQEEDCLEGDSEVDVIAEQLKFRACLKILMTELRTLATGYEVDGGKLRFQLYNWLEKEIAALHEICNHESVIKEYASKMYSKVESDILDQEEMVDKPDIGSYEWHQIERRRLQAKREHAERRKLWLQKNQDLLRVFLSYCSLHGAQGGGLASVRMELKFLLQESQQETTVKQLQSPLPLPTTLPLLSASIASTKTVIANPVLYLNNHIHDILYTIVQMKTPPHPSIEDVKVHTLHSLAASLSASIYQALCDSHSYSQTEGNQFTGMAYQGLLLSDRRRLRTESIEEHATPSSSPAQWPGVSSLINLLSSAQDEDQPKLNILLCEAVVAVYLSLLIHALATNSSNELFRLAAHPLNNRMWAAVFGGGVKLVVKPQRQSENISAPPVPSEDIDKHRRRFNMRMLVPGRPVKDATPPPVPAERPSYKEKFIPPELSMWDYFVAKPFLPLSDSGVIYDSDESVHSDEEEDDAFFSDTQIQEHQDPNSYSWALLHLTMVKLVLHNVKNFFPIAGLEFSELPVTSPLGIAVIKNLENWEQILQEKMDQFEGPPPNYVNTYPTDLSSNDFGISLLNKKYFNRHLLDIFSLRKESRVEADLGYPGGKAKIIHKESDMIMAFSVNKANCNEIVLASTHDVQELDITSLLACQSYIWIGEEYDRESKSSDDIDYRGSTTTLYQPSATSHSASQVHPSSSLPWLGSGQTSIGASAQDGSVRMFEWTRPQQLVCFRQAGNARVTRLYFNSQGNKCGVADGEGFLSIWQVNQTASNPKPYMSWQCHSKATSDFAFVTSSSLVATSGQSNDNRNVCLWDTLISPGNSLIHGFTCHDHGATVLQYAPKQQLLISGGRKGYICIFDIRQRQLIHTFQAHDSAIKALALDPCEEYFTTGSAEGNIKVWTLTGHGLLHSFKNEHAKQSIFRNLGAGVMQIDITQGNRIFSCGADGTLKTRVLPSAFNIPHSILDIL</sequence>
<dbReference type="OrthoDB" id="342131at2759"/>
<keyword evidence="2" id="KW-0175">Coiled coil</keyword>
<evidence type="ECO:0000313" key="5">
    <source>
        <dbReference type="Proteomes" id="UP000437017"/>
    </source>
</evidence>
<dbReference type="FunFam" id="2.130.10.10:FF:000254">
    <property type="entry name" value="dmX-like protein 2 isoform X2"/>
    <property type="match status" value="1"/>
</dbReference>
<evidence type="ECO:0000256" key="3">
    <source>
        <dbReference type="SAM" id="MobiDB-lite"/>
    </source>
</evidence>
<dbReference type="Pfam" id="PF00400">
    <property type="entry name" value="WD40"/>
    <property type="match status" value="1"/>
</dbReference>
<organism evidence="4 5">
    <name type="scientific">Balaenoptera physalus</name>
    <name type="common">Fin whale</name>
    <name type="synonym">Balaena physalus</name>
    <dbReference type="NCBI Taxonomy" id="9770"/>
    <lineage>
        <taxon>Eukaryota</taxon>
        <taxon>Metazoa</taxon>
        <taxon>Chordata</taxon>
        <taxon>Craniata</taxon>
        <taxon>Vertebrata</taxon>
        <taxon>Euteleostomi</taxon>
        <taxon>Mammalia</taxon>
        <taxon>Eutheria</taxon>
        <taxon>Laurasiatheria</taxon>
        <taxon>Artiodactyla</taxon>
        <taxon>Whippomorpha</taxon>
        <taxon>Cetacea</taxon>
        <taxon>Mysticeti</taxon>
        <taxon>Balaenopteridae</taxon>
        <taxon>Balaenoptera</taxon>
    </lineage>
</organism>
<dbReference type="Gene3D" id="2.130.10.10">
    <property type="entry name" value="YVTN repeat-like/Quinoprotein amine dehydrogenase"/>
    <property type="match status" value="1"/>
</dbReference>
<feature type="non-terminal residue" evidence="4">
    <location>
        <position position="1"/>
    </location>
</feature>
<dbReference type="GO" id="GO:0043291">
    <property type="term" value="C:RAVE complex"/>
    <property type="evidence" value="ECO:0007669"/>
    <property type="project" value="TreeGrafter"/>
</dbReference>
<dbReference type="SUPFAM" id="SSF50978">
    <property type="entry name" value="WD40 repeat-like"/>
    <property type="match status" value="1"/>
</dbReference>
<accession>A0A643BR37</accession>
<evidence type="ECO:0008006" key="6">
    <source>
        <dbReference type="Google" id="ProtNLM"/>
    </source>
</evidence>
<feature type="repeat" description="WD" evidence="1">
    <location>
        <begin position="1011"/>
        <end position="1052"/>
    </location>
</feature>
<protein>
    <recommendedName>
        <fullName evidence="6">RAVE complex protein Rav1 C-terminal domain-containing protein</fullName>
    </recommendedName>
</protein>
<name>A0A643BR37_BALPH</name>
<dbReference type="SMART" id="SM00320">
    <property type="entry name" value="WD40"/>
    <property type="match status" value="5"/>
</dbReference>
<keyword evidence="1" id="KW-0853">WD repeat</keyword>
<dbReference type="EMBL" id="SGJD01005579">
    <property type="protein sequence ID" value="KAB0390363.1"/>
    <property type="molecule type" value="Genomic_DNA"/>
</dbReference>
<proteinExistence type="predicted"/>
<dbReference type="PANTHER" id="PTHR13950:SF13">
    <property type="entry name" value="DMX-LIKE PROTEIN 2"/>
    <property type="match status" value="1"/>
</dbReference>
<feature type="repeat" description="WD" evidence="1">
    <location>
        <begin position="1053"/>
        <end position="1094"/>
    </location>
</feature>
<dbReference type="InterPro" id="IPR036322">
    <property type="entry name" value="WD40_repeat_dom_sf"/>
</dbReference>
<dbReference type="Proteomes" id="UP000437017">
    <property type="component" value="Unassembled WGS sequence"/>
</dbReference>
<dbReference type="AlphaFoldDB" id="A0A643BR37"/>
<feature type="region of interest" description="Disordered" evidence="3">
    <location>
        <begin position="97"/>
        <end position="123"/>
    </location>
</feature>
<dbReference type="InterPro" id="IPR001680">
    <property type="entry name" value="WD40_rpt"/>
</dbReference>